<protein>
    <submittedName>
        <fullName evidence="2">Uncharacterized protein</fullName>
    </submittedName>
</protein>
<evidence type="ECO:0000313" key="2">
    <source>
        <dbReference type="EMBL" id="MFC7291070.1"/>
    </source>
</evidence>
<organism evidence="2 3">
    <name type="scientific">Hirschia litorea</name>
    <dbReference type="NCBI Taxonomy" id="1199156"/>
    <lineage>
        <taxon>Bacteria</taxon>
        <taxon>Pseudomonadati</taxon>
        <taxon>Pseudomonadota</taxon>
        <taxon>Alphaproteobacteria</taxon>
        <taxon>Hyphomonadales</taxon>
        <taxon>Hyphomonadaceae</taxon>
        <taxon>Hirschia</taxon>
    </lineage>
</organism>
<keyword evidence="1" id="KW-1133">Transmembrane helix</keyword>
<dbReference type="EMBL" id="JBHTBR010000002">
    <property type="protein sequence ID" value="MFC7291070.1"/>
    <property type="molecule type" value="Genomic_DNA"/>
</dbReference>
<feature type="transmembrane region" description="Helical" evidence="1">
    <location>
        <begin position="28"/>
        <end position="49"/>
    </location>
</feature>
<dbReference type="RefSeq" id="WP_382166266.1">
    <property type="nucleotide sequence ID" value="NZ_JBHTBR010000002.1"/>
</dbReference>
<proteinExistence type="predicted"/>
<evidence type="ECO:0000256" key="1">
    <source>
        <dbReference type="SAM" id="Phobius"/>
    </source>
</evidence>
<keyword evidence="1" id="KW-0472">Membrane</keyword>
<evidence type="ECO:0000313" key="3">
    <source>
        <dbReference type="Proteomes" id="UP001596492"/>
    </source>
</evidence>
<comment type="caution">
    <text evidence="2">The sequence shown here is derived from an EMBL/GenBank/DDBJ whole genome shotgun (WGS) entry which is preliminary data.</text>
</comment>
<dbReference type="Proteomes" id="UP001596492">
    <property type="component" value="Unassembled WGS sequence"/>
</dbReference>
<name>A0ABW2IIW0_9PROT</name>
<sequence>MNDQSQPVRETITLTPAQAKIRKRRGQYLALALFGFVILVFVITLARLGDNAAAVAKSRDFSSAVEYYSADGEKLDAAGNVIEDAPEDTEMHDEGAQ</sequence>
<accession>A0ABW2IIW0</accession>
<gene>
    <name evidence="2" type="ORF">ACFQS8_05545</name>
</gene>
<keyword evidence="3" id="KW-1185">Reference proteome</keyword>
<keyword evidence="1" id="KW-0812">Transmembrane</keyword>
<reference evidence="3" key="1">
    <citation type="journal article" date="2019" name="Int. J. Syst. Evol. Microbiol.">
        <title>The Global Catalogue of Microorganisms (GCM) 10K type strain sequencing project: providing services to taxonomists for standard genome sequencing and annotation.</title>
        <authorList>
            <consortium name="The Broad Institute Genomics Platform"/>
            <consortium name="The Broad Institute Genome Sequencing Center for Infectious Disease"/>
            <person name="Wu L."/>
            <person name="Ma J."/>
        </authorList>
    </citation>
    <scope>NUCLEOTIDE SEQUENCE [LARGE SCALE GENOMIC DNA]</scope>
    <source>
        <strain evidence="3">CCUG 51308</strain>
    </source>
</reference>